<comment type="caution">
    <text evidence="4">The sequence shown here is derived from an EMBL/GenBank/DDBJ whole genome shotgun (WGS) entry which is preliminary data.</text>
</comment>
<evidence type="ECO:0000313" key="4">
    <source>
        <dbReference type="EMBL" id="OLP98993.1"/>
    </source>
</evidence>
<dbReference type="EMBL" id="LSRX01000378">
    <property type="protein sequence ID" value="OLP98993.1"/>
    <property type="molecule type" value="Genomic_DNA"/>
</dbReference>
<feature type="region of interest" description="Disordered" evidence="2">
    <location>
        <begin position="206"/>
        <end position="228"/>
    </location>
</feature>
<dbReference type="InterPro" id="IPR001229">
    <property type="entry name" value="Jacalin-like_lectin_dom"/>
</dbReference>
<feature type="zinc finger region" description="C3H1-type" evidence="1">
    <location>
        <begin position="166"/>
        <end position="193"/>
    </location>
</feature>
<feature type="region of interest" description="Disordered" evidence="2">
    <location>
        <begin position="1"/>
        <end position="20"/>
    </location>
</feature>
<evidence type="ECO:0000313" key="5">
    <source>
        <dbReference type="Proteomes" id="UP000186817"/>
    </source>
</evidence>
<feature type="compositionally biased region" description="Basic and acidic residues" evidence="2">
    <location>
        <begin position="218"/>
        <end position="228"/>
    </location>
</feature>
<keyword evidence="5" id="KW-1185">Reference proteome</keyword>
<evidence type="ECO:0000256" key="2">
    <source>
        <dbReference type="SAM" id="MobiDB-lite"/>
    </source>
</evidence>
<dbReference type="Gene3D" id="2.100.10.30">
    <property type="entry name" value="Jacalin-like lectin domain"/>
    <property type="match status" value="1"/>
</dbReference>
<keyword evidence="1" id="KW-0862">Zinc</keyword>
<dbReference type="InterPro" id="IPR000571">
    <property type="entry name" value="Znf_CCCH"/>
</dbReference>
<evidence type="ECO:0000259" key="3">
    <source>
        <dbReference type="PROSITE" id="PS50103"/>
    </source>
</evidence>
<reference evidence="4 5" key="1">
    <citation type="submission" date="2016-02" db="EMBL/GenBank/DDBJ databases">
        <title>Genome analysis of coral dinoflagellate symbionts highlights evolutionary adaptations to a symbiotic lifestyle.</title>
        <authorList>
            <person name="Aranda M."/>
            <person name="Li Y."/>
            <person name="Liew Y.J."/>
            <person name="Baumgarten S."/>
            <person name="Simakov O."/>
            <person name="Wilson M."/>
            <person name="Piel J."/>
            <person name="Ashoor H."/>
            <person name="Bougouffa S."/>
            <person name="Bajic V.B."/>
            <person name="Ryu T."/>
            <person name="Ravasi T."/>
            <person name="Bayer T."/>
            <person name="Micklem G."/>
            <person name="Kim H."/>
            <person name="Bhak J."/>
            <person name="Lajeunesse T.C."/>
            <person name="Voolstra C.R."/>
        </authorList>
    </citation>
    <scope>NUCLEOTIDE SEQUENCE [LARGE SCALE GENOMIC DNA]</scope>
    <source>
        <strain evidence="4 5">CCMP2467</strain>
    </source>
</reference>
<proteinExistence type="predicted"/>
<evidence type="ECO:0000256" key="1">
    <source>
        <dbReference type="PROSITE-ProRule" id="PRU00723"/>
    </source>
</evidence>
<dbReference type="PANTHER" id="PTHR36971">
    <property type="entry name" value="UNNAMED PRODUCT"/>
    <property type="match status" value="1"/>
</dbReference>
<keyword evidence="1" id="KW-0863">Zinc-finger</keyword>
<dbReference type="PROSITE" id="PS50103">
    <property type="entry name" value="ZF_C3H1"/>
    <property type="match status" value="1"/>
</dbReference>
<organism evidence="4 5">
    <name type="scientific">Symbiodinium microadriaticum</name>
    <name type="common">Dinoflagellate</name>
    <name type="synonym">Zooxanthella microadriatica</name>
    <dbReference type="NCBI Taxonomy" id="2951"/>
    <lineage>
        <taxon>Eukaryota</taxon>
        <taxon>Sar</taxon>
        <taxon>Alveolata</taxon>
        <taxon>Dinophyceae</taxon>
        <taxon>Suessiales</taxon>
        <taxon>Symbiodiniaceae</taxon>
        <taxon>Symbiodinium</taxon>
    </lineage>
</organism>
<accession>A0A1Q9DUX6</accession>
<dbReference type="Pfam" id="PF01419">
    <property type="entry name" value="Jacalin"/>
    <property type="match status" value="1"/>
</dbReference>
<dbReference type="InterPro" id="IPR036404">
    <property type="entry name" value="Jacalin-like_lectin_dom_sf"/>
</dbReference>
<dbReference type="OrthoDB" id="407219at2759"/>
<sequence>MADTPMECSAGGHFPGQRLSGPQELLEGQVLHKRSCGNKLLFLELGAAQQPKNSVQLPASAQSREAIFSFEAYGTEVREVRKQVSVGDTVSCKGTWRSCGRILDVFSYSMLCRWADVGGGETFAAPDARKADEMGHGLANTKMPQSSNDCTIGGVPQPPPVPDSTARRRALCKFWMSNGICRRTQCNCYHPEGDDLKAARVRWRQEQLQRAASNAQPDDPHPKQEKKGHAARAAVFAEWLCEVFGDDILRGGVVDIAGGRGELAFELSVKRNIPCIVLDPRCPGADRPAPWNDWHVSRLLASLNKVQKAFLLGQQRAWLKSQFGLRSYSECQAHVLACPLRQCQVPVETAIEKARISMKKSSEASPEWEDLCSFRVVVGLHPDQATGGVIELAKELGRPFAVVPCCTFADEFPERHLEQRPVRTYADLIEWLQVTAGPATRKDFLRFFGKNLVLFSRRSLIGGGPYSPKKVEQSSLVMFEPRWVEVSDELGTLILDKSDQELASGFYGPYGVVWHEGPGREKGEVFDILDKAKNRFAELVNGPYAAMLADSRSNEVDYYGGNHVKGELVEFWHQLKASVGPYWVLWHVGWQHVEGDHFGSYGAAQDKFDEMHGGPYATMLADNNFKEMKYYGGRGPRPGEMREFWQHEQACISMEVTAIKIKERRQCLEVEFVRAGKTTDEDDRTFILQPREVVTEVRGAQTEHLLGVQFVTDQGRESSMYGDDSTGKKFAFKAQHDQFVAGLLLASGACSRITGLSGCRKTAIDPSLKLQDWMGSKGVCDRWRGISVDDYCKCTHDRRISQRCGWPLEPDHGWVPNQCWKGTCRWWDASCKCEDDDVIWNYESVRLPTTDVGVAAVDFCSRLFEEVTKQQLKNGKVSYGMSHTNANELPGILSQSVKNTLRDHNAEHYCKAALSGRYGKSDVRPAVDQLVHRDQQPTTTKAPPRYTEIVEIETESTSDKSSWQNSLQHVCQEECKEILAAIKDNASHVFLQEVMRIEPFESACSDFVVKRVEAHLMGCCEKACGWNGRVCTYWPFMRQPSKVRWQQECCSEWNTIRFSDREIMCDSVLPKEKRTLMELIDAATKNNGQASEIGQDLRLFWTEMGAKSRFGRLAWARPNTEVNPDFLSSQPLTVKEGADLKFWEIKVVPRPAMIQLKAGAAQRADCTQVFKSCGDVAASFKSDCAEKDKWYDLPQKELKYLMEVLDSTVLKEPKDPIQCHQEFVKSYHPTGTVSATFEMKNKVCRLYRYPSNPKDPEMTPQEMLNDVLDNAAAQMETVGHVSDVTIMIFIAKALEREKES</sequence>
<gene>
    <name evidence="4" type="ORF">AK812_SmicGene18493</name>
</gene>
<dbReference type="SUPFAM" id="SSF51101">
    <property type="entry name" value="Mannose-binding lectins"/>
    <property type="match status" value="1"/>
</dbReference>
<dbReference type="Proteomes" id="UP000186817">
    <property type="component" value="Unassembled WGS sequence"/>
</dbReference>
<keyword evidence="1" id="KW-0479">Metal-binding</keyword>
<dbReference type="PANTHER" id="PTHR36971:SF3">
    <property type="entry name" value="C3H1-TYPE DOMAIN-CONTAINING PROTEIN"/>
    <property type="match status" value="1"/>
</dbReference>
<dbReference type="GO" id="GO:0008270">
    <property type="term" value="F:zinc ion binding"/>
    <property type="evidence" value="ECO:0007669"/>
    <property type="project" value="UniProtKB-KW"/>
</dbReference>
<feature type="domain" description="C3H1-type" evidence="3">
    <location>
        <begin position="166"/>
        <end position="193"/>
    </location>
</feature>
<protein>
    <recommendedName>
        <fullName evidence="3">C3H1-type domain-containing protein</fullName>
    </recommendedName>
</protein>
<name>A0A1Q9DUX6_SYMMI</name>